<feature type="domain" description="Pyruvate carboxyltransferase" evidence="4">
    <location>
        <begin position="5"/>
        <end position="272"/>
    </location>
</feature>
<evidence type="ECO:0000256" key="3">
    <source>
        <dbReference type="ARBA" id="ARBA00023239"/>
    </source>
</evidence>
<dbReference type="EMBL" id="JBALHR010000001">
    <property type="protein sequence ID" value="MEH7826605.1"/>
    <property type="molecule type" value="Genomic_DNA"/>
</dbReference>
<dbReference type="InterPro" id="IPR043594">
    <property type="entry name" value="HMGL"/>
</dbReference>
<keyword evidence="2" id="KW-0479">Metal-binding</keyword>
<dbReference type="GO" id="GO:0016829">
    <property type="term" value="F:lyase activity"/>
    <property type="evidence" value="ECO:0007669"/>
    <property type="project" value="UniProtKB-KW"/>
</dbReference>
<protein>
    <submittedName>
        <fullName evidence="5">Hydroxymethylglutaryl-CoA lyase</fullName>
    </submittedName>
</protein>
<dbReference type="CDD" id="cd07938">
    <property type="entry name" value="DRE_TIM_HMGL"/>
    <property type="match status" value="1"/>
</dbReference>
<dbReference type="InterPro" id="IPR000891">
    <property type="entry name" value="PYR_CT"/>
</dbReference>
<evidence type="ECO:0000256" key="1">
    <source>
        <dbReference type="ARBA" id="ARBA00009405"/>
    </source>
</evidence>
<proteinExistence type="inferred from homology"/>
<evidence type="ECO:0000259" key="4">
    <source>
        <dbReference type="PROSITE" id="PS50991"/>
    </source>
</evidence>
<comment type="caution">
    <text evidence="5">The sequence shown here is derived from an EMBL/GenBank/DDBJ whole genome shotgun (WGS) entry which is preliminary data.</text>
</comment>
<comment type="similarity">
    <text evidence="1">Belongs to the HMG-CoA lyase family.</text>
</comment>
<evidence type="ECO:0000313" key="6">
    <source>
        <dbReference type="Proteomes" id="UP001431963"/>
    </source>
</evidence>
<dbReference type="RefSeq" id="WP_335417871.1">
    <property type="nucleotide sequence ID" value="NZ_JBALHR010000001.1"/>
</dbReference>
<dbReference type="SUPFAM" id="SSF51569">
    <property type="entry name" value="Aldolase"/>
    <property type="match status" value="1"/>
</dbReference>
<dbReference type="Gene3D" id="3.20.20.70">
    <property type="entry name" value="Aldolase class I"/>
    <property type="match status" value="1"/>
</dbReference>
<dbReference type="PROSITE" id="PS50991">
    <property type="entry name" value="PYR_CT"/>
    <property type="match status" value="1"/>
</dbReference>
<dbReference type="Proteomes" id="UP001431963">
    <property type="component" value="Unassembled WGS sequence"/>
</dbReference>
<keyword evidence="3 5" id="KW-0456">Lyase</keyword>
<dbReference type="Pfam" id="PF00682">
    <property type="entry name" value="HMGL-like"/>
    <property type="match status" value="1"/>
</dbReference>
<dbReference type="PANTHER" id="PTHR42738">
    <property type="entry name" value="HYDROXYMETHYLGLUTARYL-COA LYASE"/>
    <property type="match status" value="1"/>
</dbReference>
<evidence type="ECO:0000313" key="5">
    <source>
        <dbReference type="EMBL" id="MEH7826605.1"/>
    </source>
</evidence>
<sequence length="286" mass="29896">MSDFVEIFEMGPRDGLQNEKRLIPAADKIALVNLLSSIGFRRIEVTSFVSPKWVPQMADAAEVLAGISRAPGISYAALTPNLKGYEAARAARADEVAIFASASEGFSQANLNCSISQSLERFAPVAEAARADGIPLRGYVSVVTDCPFDGPTPPAQVARVAAALRDMGCYEISLGDTIGHGTPHTIRAMLKAVLAEVPAAQLAGHYHDTRGRALENIEQSLALGLRVFDAAVGGLGGCPYAPGAAGNVATEAVAARLADLGFETGLNPVLLGKAAEMARSLRLENP</sequence>
<dbReference type="PANTHER" id="PTHR42738:SF7">
    <property type="entry name" value="HYDROXYMETHYLGLUTARYL-COA LYASE"/>
    <property type="match status" value="1"/>
</dbReference>
<keyword evidence="6" id="KW-1185">Reference proteome</keyword>
<accession>A0ABU8BPG9</accession>
<dbReference type="NCBIfam" id="NF004283">
    <property type="entry name" value="PRK05692.1"/>
    <property type="match status" value="1"/>
</dbReference>
<evidence type="ECO:0000256" key="2">
    <source>
        <dbReference type="ARBA" id="ARBA00022723"/>
    </source>
</evidence>
<name>A0ABU8BPG9_9RHOB</name>
<organism evidence="5 6">
    <name type="scientific">Gemmobacter denitrificans</name>
    <dbReference type="NCBI Taxonomy" id="3123040"/>
    <lineage>
        <taxon>Bacteria</taxon>
        <taxon>Pseudomonadati</taxon>
        <taxon>Pseudomonadota</taxon>
        <taxon>Alphaproteobacteria</taxon>
        <taxon>Rhodobacterales</taxon>
        <taxon>Paracoccaceae</taxon>
        <taxon>Gemmobacter</taxon>
    </lineage>
</organism>
<gene>
    <name evidence="5" type="ORF">V6590_00430</name>
</gene>
<reference evidence="5" key="1">
    <citation type="submission" date="2024-02" db="EMBL/GenBank/DDBJ databases">
        <title>Genome sequences of strain Gemmobacter sp. JM10B15.</title>
        <authorList>
            <person name="Zhang M."/>
        </authorList>
    </citation>
    <scope>NUCLEOTIDE SEQUENCE</scope>
    <source>
        <strain evidence="5">JM10B15</strain>
    </source>
</reference>
<dbReference type="InterPro" id="IPR013785">
    <property type="entry name" value="Aldolase_TIM"/>
</dbReference>